<evidence type="ECO:0000313" key="12">
    <source>
        <dbReference type="Proteomes" id="UP000078541"/>
    </source>
</evidence>
<dbReference type="FunFam" id="3.40.50.300:FF:001077">
    <property type="entry name" value="Uncharacterized protein, isoform A"/>
    <property type="match status" value="1"/>
</dbReference>
<dbReference type="Pfam" id="PF01061">
    <property type="entry name" value="ABC2_membrane"/>
    <property type="match status" value="1"/>
</dbReference>
<dbReference type="EMBL" id="KQ981905">
    <property type="protein sequence ID" value="KYN33524.1"/>
    <property type="molecule type" value="Genomic_DNA"/>
</dbReference>
<dbReference type="PANTHER" id="PTHR48041:SF32">
    <property type="entry name" value="PROTEIN WHITE-LIKE PROTEIN"/>
    <property type="match status" value="1"/>
</dbReference>
<keyword evidence="7 9" id="KW-1133">Transmembrane helix</keyword>
<evidence type="ECO:0000256" key="4">
    <source>
        <dbReference type="ARBA" id="ARBA00022692"/>
    </source>
</evidence>
<dbReference type="AlphaFoldDB" id="A0A195F076"/>
<feature type="transmembrane region" description="Helical" evidence="9">
    <location>
        <begin position="365"/>
        <end position="389"/>
    </location>
</feature>
<dbReference type="InterPro" id="IPR003593">
    <property type="entry name" value="AAA+_ATPase"/>
</dbReference>
<dbReference type="SUPFAM" id="SSF52540">
    <property type="entry name" value="P-loop containing nucleoside triphosphate hydrolases"/>
    <property type="match status" value="1"/>
</dbReference>
<dbReference type="Proteomes" id="UP000078541">
    <property type="component" value="Unassembled WGS sequence"/>
</dbReference>
<evidence type="ECO:0000256" key="5">
    <source>
        <dbReference type="ARBA" id="ARBA00022741"/>
    </source>
</evidence>
<reference evidence="11 12" key="1">
    <citation type="submission" date="2016-03" db="EMBL/GenBank/DDBJ databases">
        <title>Trachymyrmex septentrionalis WGS genome.</title>
        <authorList>
            <person name="Nygaard S."/>
            <person name="Hu H."/>
            <person name="Boomsma J."/>
            <person name="Zhang G."/>
        </authorList>
    </citation>
    <scope>NUCLEOTIDE SEQUENCE [LARGE SCALE GENOMIC DNA]</scope>
    <source>
        <strain evidence="11">Tsep2-gDNA-1</strain>
        <tissue evidence="11">Whole body</tissue>
    </source>
</reference>
<feature type="transmembrane region" description="Helical" evidence="9">
    <location>
        <begin position="477"/>
        <end position="497"/>
    </location>
</feature>
<dbReference type="GO" id="GO:0005886">
    <property type="term" value="C:plasma membrane"/>
    <property type="evidence" value="ECO:0007669"/>
    <property type="project" value="TreeGrafter"/>
</dbReference>
<evidence type="ECO:0000256" key="9">
    <source>
        <dbReference type="SAM" id="Phobius"/>
    </source>
</evidence>
<keyword evidence="8 9" id="KW-0472">Membrane</keyword>
<dbReference type="Pfam" id="PF19055">
    <property type="entry name" value="ABC2_membrane_7"/>
    <property type="match status" value="1"/>
</dbReference>
<dbReference type="SMART" id="SM00382">
    <property type="entry name" value="AAA"/>
    <property type="match status" value="1"/>
</dbReference>
<evidence type="ECO:0000256" key="3">
    <source>
        <dbReference type="ARBA" id="ARBA00022448"/>
    </source>
</evidence>
<dbReference type="Gene3D" id="3.40.50.300">
    <property type="entry name" value="P-loop containing nucleotide triphosphate hydrolases"/>
    <property type="match status" value="1"/>
</dbReference>
<comment type="subcellular location">
    <subcellularLocation>
        <location evidence="1">Membrane</location>
        <topology evidence="1">Multi-pass membrane protein</topology>
    </subcellularLocation>
</comment>
<keyword evidence="6 11" id="KW-0067">ATP-binding</keyword>
<feature type="transmembrane region" description="Helical" evidence="9">
    <location>
        <begin position="559"/>
        <end position="582"/>
    </location>
</feature>
<comment type="similarity">
    <text evidence="2">Belongs to the ABC transporter superfamily. ABCG family. Eye pigment precursor importer (TC 3.A.1.204) subfamily.</text>
</comment>
<dbReference type="InterPro" id="IPR043926">
    <property type="entry name" value="ABCG_dom"/>
</dbReference>
<keyword evidence="5" id="KW-0547">Nucleotide-binding</keyword>
<protein>
    <submittedName>
        <fullName evidence="11">ATP-binding cassette sub-family G member 1</fullName>
    </submittedName>
</protein>
<evidence type="ECO:0000256" key="6">
    <source>
        <dbReference type="ARBA" id="ARBA00022840"/>
    </source>
</evidence>
<proteinExistence type="inferred from homology"/>
<dbReference type="InterPro" id="IPR027417">
    <property type="entry name" value="P-loop_NTPase"/>
</dbReference>
<feature type="transmembrane region" description="Helical" evidence="9">
    <location>
        <begin position="332"/>
        <end position="353"/>
    </location>
</feature>
<dbReference type="PROSITE" id="PS50893">
    <property type="entry name" value="ABC_TRANSPORTER_2"/>
    <property type="match status" value="1"/>
</dbReference>
<evidence type="ECO:0000256" key="8">
    <source>
        <dbReference type="ARBA" id="ARBA00023136"/>
    </source>
</evidence>
<name>A0A195F076_9HYME</name>
<accession>A0A195F076</accession>
<dbReference type="GO" id="GO:0005524">
    <property type="term" value="F:ATP binding"/>
    <property type="evidence" value="ECO:0007669"/>
    <property type="project" value="UniProtKB-KW"/>
</dbReference>
<evidence type="ECO:0000313" key="11">
    <source>
        <dbReference type="EMBL" id="KYN33524.1"/>
    </source>
</evidence>
<evidence type="ECO:0000259" key="10">
    <source>
        <dbReference type="PROSITE" id="PS50893"/>
    </source>
</evidence>
<sequence>MDISWTRMADIQFKDLSFEIQIGYGKIKKKILKNLNGVFKAAELTAIMGPSGAGKSTLLNVLTGFQQGHMTGTVEYISSEGRQNWGMYKKQSCYIQQTDNLYGLFTVQESMMIVAYLKIGSATVMCRQVLIDNILGTLKLLKVKDTRVDRLSGGQKKRLSIALELIDNPPIMFLDEPTTGLDSLASLQCISALQTLAKSGRTVICTIHQPSAAVYQMFDYIYLVADGHCLYAGTPDNTVSYFAQQDFQCPQYHNPADYMLEVVNQEYGNYNNQLITAAKKYCQREETPLKMRIAREATFYDKKTKMMMGPPSEMTKFRILLYRSALIIYRDWSVYYIKIIMNILVAVLFGLMFEHVGIDAQRTISNVSFLMITVLYFIYTSLMPAVLKFPLELDILKKERFNNWYQLRTYYIAMLVITLPLTISSTFVYSIISYVLTKQPMEWSRFFMFLLITILTCVTSESVGLGLGTIFNPINGTFFGAIIVAIMLSLAGFLVFFNHMPRILYYVSYINYYRFAFDGLIQAIYGFQREAIPCPSNNDYCHLRMPSLILEELSMNKSIFWIDVIVLLAWFVVIRIVAYMTLKRKLSKI</sequence>
<gene>
    <name evidence="11" type="ORF">ALC56_12236</name>
</gene>
<keyword evidence="4 9" id="KW-0812">Transmembrane</keyword>
<evidence type="ECO:0000256" key="2">
    <source>
        <dbReference type="ARBA" id="ARBA00005814"/>
    </source>
</evidence>
<dbReference type="Pfam" id="PF00005">
    <property type="entry name" value="ABC_tran"/>
    <property type="match status" value="1"/>
</dbReference>
<feature type="transmembrane region" description="Helical" evidence="9">
    <location>
        <begin position="448"/>
        <end position="471"/>
    </location>
</feature>
<dbReference type="InterPro" id="IPR050352">
    <property type="entry name" value="ABCG_transporters"/>
</dbReference>
<dbReference type="GO" id="GO:0140359">
    <property type="term" value="F:ABC-type transporter activity"/>
    <property type="evidence" value="ECO:0007669"/>
    <property type="project" value="InterPro"/>
</dbReference>
<dbReference type="InterPro" id="IPR017871">
    <property type="entry name" value="ABC_transporter-like_CS"/>
</dbReference>
<evidence type="ECO:0000256" key="1">
    <source>
        <dbReference type="ARBA" id="ARBA00004141"/>
    </source>
</evidence>
<dbReference type="GO" id="GO:0016887">
    <property type="term" value="F:ATP hydrolysis activity"/>
    <property type="evidence" value="ECO:0007669"/>
    <property type="project" value="InterPro"/>
</dbReference>
<dbReference type="InterPro" id="IPR013525">
    <property type="entry name" value="ABC2_TM"/>
</dbReference>
<feature type="transmembrane region" description="Helical" evidence="9">
    <location>
        <begin position="409"/>
        <end position="436"/>
    </location>
</feature>
<keyword evidence="3" id="KW-0813">Transport</keyword>
<dbReference type="PROSITE" id="PS00211">
    <property type="entry name" value="ABC_TRANSPORTER_1"/>
    <property type="match status" value="1"/>
</dbReference>
<evidence type="ECO:0000256" key="7">
    <source>
        <dbReference type="ARBA" id="ARBA00022989"/>
    </source>
</evidence>
<keyword evidence="12" id="KW-1185">Reference proteome</keyword>
<feature type="domain" description="ABC transporter" evidence="10">
    <location>
        <begin position="11"/>
        <end position="251"/>
    </location>
</feature>
<organism evidence="11 12">
    <name type="scientific">Trachymyrmex septentrionalis</name>
    <dbReference type="NCBI Taxonomy" id="34720"/>
    <lineage>
        <taxon>Eukaryota</taxon>
        <taxon>Metazoa</taxon>
        <taxon>Ecdysozoa</taxon>
        <taxon>Arthropoda</taxon>
        <taxon>Hexapoda</taxon>
        <taxon>Insecta</taxon>
        <taxon>Pterygota</taxon>
        <taxon>Neoptera</taxon>
        <taxon>Endopterygota</taxon>
        <taxon>Hymenoptera</taxon>
        <taxon>Apocrita</taxon>
        <taxon>Aculeata</taxon>
        <taxon>Formicoidea</taxon>
        <taxon>Formicidae</taxon>
        <taxon>Myrmicinae</taxon>
        <taxon>Trachymyrmex</taxon>
    </lineage>
</organism>
<dbReference type="InterPro" id="IPR003439">
    <property type="entry name" value="ABC_transporter-like_ATP-bd"/>
</dbReference>
<dbReference type="PANTHER" id="PTHR48041">
    <property type="entry name" value="ABC TRANSPORTER G FAMILY MEMBER 28"/>
    <property type="match status" value="1"/>
</dbReference>
<dbReference type="STRING" id="34720.A0A195F076"/>
<feature type="transmembrane region" description="Helical" evidence="9">
    <location>
        <begin position="509"/>
        <end position="527"/>
    </location>
</feature>